<dbReference type="InterPro" id="IPR036409">
    <property type="entry name" value="Aldolase_II/adducin_N_sf"/>
</dbReference>
<protein>
    <submittedName>
        <fullName evidence="4">Class II aldolase/adducin family protein</fullName>
    </submittedName>
</protein>
<keyword evidence="1" id="KW-0479">Metal-binding</keyword>
<dbReference type="EMBL" id="VUNN01000006">
    <property type="protein sequence ID" value="MSU06105.1"/>
    <property type="molecule type" value="Genomic_DNA"/>
</dbReference>
<dbReference type="SMART" id="SM01007">
    <property type="entry name" value="Aldolase_II"/>
    <property type="match status" value="1"/>
</dbReference>
<keyword evidence="5" id="KW-1185">Reference proteome</keyword>
<dbReference type="AlphaFoldDB" id="A0A7X2PBY8"/>
<accession>A0A7X2PBY8</accession>
<dbReference type="GO" id="GO:0016832">
    <property type="term" value="F:aldehyde-lyase activity"/>
    <property type="evidence" value="ECO:0007669"/>
    <property type="project" value="TreeGrafter"/>
</dbReference>
<dbReference type="Proteomes" id="UP000460549">
    <property type="component" value="Unassembled WGS sequence"/>
</dbReference>
<sequence>MEFKEERALVASTMGRLYKRGLTTATGGNVSMRSGDYMFITPSGKDKDSLTFEDIAILNVKTGEQIITSYKLSIESEMHREIYLKTDVCAVVHSHPTFASLFSALDEKIDTHIIAETYYLLNEVVKVPYELMGTKALADKVSDYAKSSCALLLENHGALTIGKTLLSAFDRMEVLEQSAKLTYLARGFAKTNDISGDNLTAIALMR</sequence>
<dbReference type="InterPro" id="IPR001303">
    <property type="entry name" value="Aldolase_II/adducin_N"/>
</dbReference>
<name>A0A7X2PBY8_9SPIO</name>
<evidence type="ECO:0000259" key="3">
    <source>
        <dbReference type="SMART" id="SM01007"/>
    </source>
</evidence>
<comment type="caution">
    <text evidence="4">The sequence shown here is derived from an EMBL/GenBank/DDBJ whole genome shotgun (WGS) entry which is preliminary data.</text>
</comment>
<proteinExistence type="predicted"/>
<evidence type="ECO:0000313" key="4">
    <source>
        <dbReference type="EMBL" id="MSU06105.1"/>
    </source>
</evidence>
<evidence type="ECO:0000256" key="2">
    <source>
        <dbReference type="ARBA" id="ARBA00023239"/>
    </source>
</evidence>
<evidence type="ECO:0000313" key="5">
    <source>
        <dbReference type="Proteomes" id="UP000460549"/>
    </source>
</evidence>
<dbReference type="SUPFAM" id="SSF53639">
    <property type="entry name" value="AraD/HMP-PK domain-like"/>
    <property type="match status" value="1"/>
</dbReference>
<dbReference type="PANTHER" id="PTHR22789">
    <property type="entry name" value="FUCULOSE PHOSPHATE ALDOLASE"/>
    <property type="match status" value="1"/>
</dbReference>
<dbReference type="RefSeq" id="WP_154425081.1">
    <property type="nucleotide sequence ID" value="NZ_VUNN01000006.1"/>
</dbReference>
<keyword evidence="2" id="KW-0456">Lyase</keyword>
<dbReference type="Gene3D" id="3.40.225.10">
    <property type="entry name" value="Class II aldolase/adducin N-terminal domain"/>
    <property type="match status" value="1"/>
</dbReference>
<dbReference type="GO" id="GO:0019323">
    <property type="term" value="P:pentose catabolic process"/>
    <property type="evidence" value="ECO:0007669"/>
    <property type="project" value="TreeGrafter"/>
</dbReference>
<dbReference type="GO" id="GO:0046872">
    <property type="term" value="F:metal ion binding"/>
    <property type="evidence" value="ECO:0007669"/>
    <property type="project" value="UniProtKB-KW"/>
</dbReference>
<dbReference type="InterPro" id="IPR050197">
    <property type="entry name" value="Aldolase_class_II_sugar_metab"/>
</dbReference>
<dbReference type="Pfam" id="PF00596">
    <property type="entry name" value="Aldolase_II"/>
    <property type="match status" value="1"/>
</dbReference>
<gene>
    <name evidence="4" type="ORF">FYJ80_04860</name>
</gene>
<organism evidence="4 5">
    <name type="scientific">Bullifex porci</name>
    <dbReference type="NCBI Taxonomy" id="2606638"/>
    <lineage>
        <taxon>Bacteria</taxon>
        <taxon>Pseudomonadati</taxon>
        <taxon>Spirochaetota</taxon>
        <taxon>Spirochaetia</taxon>
        <taxon>Spirochaetales</taxon>
        <taxon>Spirochaetaceae</taxon>
        <taxon>Bullifex</taxon>
    </lineage>
</organism>
<evidence type="ECO:0000256" key="1">
    <source>
        <dbReference type="ARBA" id="ARBA00022723"/>
    </source>
</evidence>
<dbReference type="GO" id="GO:0005829">
    <property type="term" value="C:cytosol"/>
    <property type="evidence" value="ECO:0007669"/>
    <property type="project" value="TreeGrafter"/>
</dbReference>
<feature type="domain" description="Class II aldolase/adducin N-terminal" evidence="3">
    <location>
        <begin position="8"/>
        <end position="183"/>
    </location>
</feature>
<reference evidence="4 5" key="1">
    <citation type="submission" date="2019-08" db="EMBL/GenBank/DDBJ databases">
        <title>In-depth cultivation of the pig gut microbiome towards novel bacterial diversity and tailored functional studies.</title>
        <authorList>
            <person name="Wylensek D."/>
            <person name="Hitch T.C.A."/>
            <person name="Clavel T."/>
        </authorList>
    </citation>
    <scope>NUCLEOTIDE SEQUENCE [LARGE SCALE GENOMIC DNA]</scope>
    <source>
        <strain evidence="4 5">NM-380-WT-3C1</strain>
    </source>
</reference>
<dbReference type="PANTHER" id="PTHR22789:SF0">
    <property type="entry name" value="3-OXO-TETRONATE 4-PHOSPHATE DECARBOXYLASE-RELATED"/>
    <property type="match status" value="1"/>
</dbReference>